<dbReference type="GO" id="GO:0016987">
    <property type="term" value="F:sigma factor activity"/>
    <property type="evidence" value="ECO:0007669"/>
    <property type="project" value="UniProtKB-KW"/>
</dbReference>
<dbReference type="Pfam" id="PF08281">
    <property type="entry name" value="Sigma70_r4_2"/>
    <property type="match status" value="1"/>
</dbReference>
<dbReference type="AlphaFoldDB" id="A0A3M8CS05"/>
<dbReference type="InterPro" id="IPR039425">
    <property type="entry name" value="RNA_pol_sigma-70-like"/>
</dbReference>
<evidence type="ECO:0000259" key="6">
    <source>
        <dbReference type="Pfam" id="PF08281"/>
    </source>
</evidence>
<evidence type="ECO:0000256" key="4">
    <source>
        <dbReference type="ARBA" id="ARBA00023163"/>
    </source>
</evidence>
<name>A0A3M8CS05_9BACL</name>
<dbReference type="NCBIfam" id="TIGR02937">
    <property type="entry name" value="sigma70-ECF"/>
    <property type="match status" value="1"/>
</dbReference>
<dbReference type="GO" id="GO:0003677">
    <property type="term" value="F:DNA binding"/>
    <property type="evidence" value="ECO:0007669"/>
    <property type="project" value="InterPro"/>
</dbReference>
<dbReference type="PANTHER" id="PTHR43133">
    <property type="entry name" value="RNA POLYMERASE ECF-TYPE SIGMA FACTO"/>
    <property type="match status" value="1"/>
</dbReference>
<dbReference type="PANTHER" id="PTHR43133:SF51">
    <property type="entry name" value="RNA POLYMERASE SIGMA FACTOR"/>
    <property type="match status" value="1"/>
</dbReference>
<keyword evidence="3" id="KW-0731">Sigma factor</keyword>
<evidence type="ECO:0000313" key="8">
    <source>
        <dbReference type="Proteomes" id="UP000281915"/>
    </source>
</evidence>
<evidence type="ECO:0000259" key="5">
    <source>
        <dbReference type="Pfam" id="PF04542"/>
    </source>
</evidence>
<dbReference type="InterPro" id="IPR013325">
    <property type="entry name" value="RNA_pol_sigma_r2"/>
</dbReference>
<dbReference type="Proteomes" id="UP000281915">
    <property type="component" value="Unassembled WGS sequence"/>
</dbReference>
<dbReference type="InterPro" id="IPR013324">
    <property type="entry name" value="RNA_pol_sigma_r3/r4-like"/>
</dbReference>
<accession>A0A3M8CS05</accession>
<comment type="similarity">
    <text evidence="1">Belongs to the sigma-70 factor family. ECF subfamily.</text>
</comment>
<dbReference type="RefSeq" id="WP_122913317.1">
    <property type="nucleotide sequence ID" value="NZ_RHHT01000023.1"/>
</dbReference>
<comment type="caution">
    <text evidence="7">The sequence shown here is derived from an EMBL/GenBank/DDBJ whole genome shotgun (WGS) entry which is preliminary data.</text>
</comment>
<evidence type="ECO:0000256" key="3">
    <source>
        <dbReference type="ARBA" id="ARBA00023082"/>
    </source>
</evidence>
<evidence type="ECO:0000313" key="7">
    <source>
        <dbReference type="EMBL" id="RNB78562.1"/>
    </source>
</evidence>
<evidence type="ECO:0000256" key="1">
    <source>
        <dbReference type="ARBA" id="ARBA00010641"/>
    </source>
</evidence>
<feature type="domain" description="RNA polymerase sigma factor 70 region 4 type 2" evidence="6">
    <location>
        <begin position="120"/>
        <end position="170"/>
    </location>
</feature>
<dbReference type="Gene3D" id="1.10.1740.10">
    <property type="match status" value="1"/>
</dbReference>
<dbReference type="InterPro" id="IPR007627">
    <property type="entry name" value="RNA_pol_sigma70_r2"/>
</dbReference>
<reference evidence="7 8" key="1">
    <citation type="submission" date="2018-10" db="EMBL/GenBank/DDBJ databases">
        <title>Phylogenomics of Brevibacillus.</title>
        <authorList>
            <person name="Dunlap C."/>
        </authorList>
    </citation>
    <scope>NUCLEOTIDE SEQUENCE [LARGE SCALE GENOMIC DNA]</scope>
    <source>
        <strain evidence="7 8">JCM 15085</strain>
    </source>
</reference>
<dbReference type="SUPFAM" id="SSF88659">
    <property type="entry name" value="Sigma3 and sigma4 domains of RNA polymerase sigma factors"/>
    <property type="match status" value="1"/>
</dbReference>
<dbReference type="GO" id="GO:0006352">
    <property type="term" value="P:DNA-templated transcription initiation"/>
    <property type="evidence" value="ECO:0007669"/>
    <property type="project" value="InterPro"/>
</dbReference>
<dbReference type="Pfam" id="PF04542">
    <property type="entry name" value="Sigma70_r2"/>
    <property type="match status" value="1"/>
</dbReference>
<dbReference type="CDD" id="cd06171">
    <property type="entry name" value="Sigma70_r4"/>
    <property type="match status" value="1"/>
</dbReference>
<organism evidence="7 8">
    <name type="scientific">Brevibacillus panacihumi</name>
    <dbReference type="NCBI Taxonomy" id="497735"/>
    <lineage>
        <taxon>Bacteria</taxon>
        <taxon>Bacillati</taxon>
        <taxon>Bacillota</taxon>
        <taxon>Bacilli</taxon>
        <taxon>Bacillales</taxon>
        <taxon>Paenibacillaceae</taxon>
        <taxon>Brevibacillus</taxon>
    </lineage>
</organism>
<dbReference type="InterPro" id="IPR013249">
    <property type="entry name" value="RNA_pol_sigma70_r4_t2"/>
</dbReference>
<feature type="domain" description="RNA polymerase sigma-70 region 2" evidence="5">
    <location>
        <begin position="23"/>
        <end position="89"/>
    </location>
</feature>
<proteinExistence type="inferred from homology"/>
<protein>
    <submittedName>
        <fullName evidence="7">RNA polymerase sigma factor</fullName>
    </submittedName>
</protein>
<keyword evidence="2" id="KW-0805">Transcription regulation</keyword>
<dbReference type="SUPFAM" id="SSF88946">
    <property type="entry name" value="Sigma2 domain of RNA polymerase sigma factors"/>
    <property type="match status" value="1"/>
</dbReference>
<dbReference type="Gene3D" id="1.10.10.10">
    <property type="entry name" value="Winged helix-like DNA-binding domain superfamily/Winged helix DNA-binding domain"/>
    <property type="match status" value="1"/>
</dbReference>
<evidence type="ECO:0000256" key="2">
    <source>
        <dbReference type="ARBA" id="ARBA00023015"/>
    </source>
</evidence>
<dbReference type="InterPro" id="IPR014284">
    <property type="entry name" value="RNA_pol_sigma-70_dom"/>
</dbReference>
<sequence length="185" mass="21480">MQDDQEIIAKVLQGNKGAYALIVNKYKGKVASILQKSFPHSYDIEDIVQEVFIKANYSLPDYKPNHSFSAWLYRIAINRGIDEWRKRKRAPLLAEMDVELKDDGPAPEDAYLVKEQRTGLRRQMMVLDIEHRTVLALHYLQQLSYQEISSKLSLSVDTVRMRLSRARKKLREQVIKTEKKGGHPL</sequence>
<dbReference type="EMBL" id="RHHT01000023">
    <property type="protein sequence ID" value="RNB78562.1"/>
    <property type="molecule type" value="Genomic_DNA"/>
</dbReference>
<keyword evidence="4" id="KW-0804">Transcription</keyword>
<gene>
    <name evidence="7" type="ORF">EDM58_10655</name>
</gene>
<dbReference type="InterPro" id="IPR036388">
    <property type="entry name" value="WH-like_DNA-bd_sf"/>
</dbReference>